<evidence type="ECO:0000256" key="4">
    <source>
        <dbReference type="ARBA" id="ARBA00022723"/>
    </source>
</evidence>
<dbReference type="HOGENOM" id="CLU_069405_1_0_1"/>
<dbReference type="OrthoDB" id="4811013at2759"/>
<organism evidence="10 11">
    <name type="scientific">Cochliobolus heterostrophus (strain C4 / ATCC 48331 / race T)</name>
    <name type="common">Southern corn leaf blight fungus</name>
    <name type="synonym">Bipolaris maydis</name>
    <dbReference type="NCBI Taxonomy" id="665024"/>
    <lineage>
        <taxon>Eukaryota</taxon>
        <taxon>Fungi</taxon>
        <taxon>Dikarya</taxon>
        <taxon>Ascomycota</taxon>
        <taxon>Pezizomycotina</taxon>
        <taxon>Dothideomycetes</taxon>
        <taxon>Pleosporomycetidae</taxon>
        <taxon>Pleosporales</taxon>
        <taxon>Pleosporineae</taxon>
        <taxon>Pleosporaceae</taxon>
        <taxon>Bipolaris</taxon>
    </lineage>
</organism>
<keyword evidence="5" id="KW-0378">Hydrolase</keyword>
<keyword evidence="11" id="KW-1185">Reference proteome</keyword>
<evidence type="ECO:0000256" key="7">
    <source>
        <dbReference type="ARBA" id="ARBA00023049"/>
    </source>
</evidence>
<gene>
    <name evidence="10" type="ORF">COCC4DRAFT_29135</name>
</gene>
<comment type="similarity">
    <text evidence="2">Belongs to the peptidase M35 family.</text>
</comment>
<evidence type="ECO:0000256" key="5">
    <source>
        <dbReference type="ARBA" id="ARBA00022801"/>
    </source>
</evidence>
<keyword evidence="8" id="KW-0732">Signal</keyword>
<evidence type="ECO:0000256" key="6">
    <source>
        <dbReference type="ARBA" id="ARBA00022833"/>
    </source>
</evidence>
<evidence type="ECO:0000256" key="3">
    <source>
        <dbReference type="ARBA" id="ARBA00022670"/>
    </source>
</evidence>
<dbReference type="PANTHER" id="PTHR37016">
    <property type="match status" value="1"/>
</dbReference>
<dbReference type="InterPro" id="IPR024079">
    <property type="entry name" value="MetalloPept_cat_dom_sf"/>
</dbReference>
<dbReference type="SUPFAM" id="SSF55486">
    <property type="entry name" value="Metalloproteases ('zincins'), catalytic domain"/>
    <property type="match status" value="1"/>
</dbReference>
<dbReference type="GO" id="GO:0004222">
    <property type="term" value="F:metalloendopeptidase activity"/>
    <property type="evidence" value="ECO:0007669"/>
    <property type="project" value="InterPro"/>
</dbReference>
<accession>N4WVX4</accession>
<dbReference type="CDD" id="cd11008">
    <property type="entry name" value="M35_deuterolysin_like"/>
    <property type="match status" value="1"/>
</dbReference>
<evidence type="ECO:0000259" key="9">
    <source>
        <dbReference type="Pfam" id="PF14521"/>
    </source>
</evidence>
<keyword evidence="7" id="KW-0482">Metalloprotease</keyword>
<comment type="cofactor">
    <cofactor evidence="1">
        <name>Zn(2+)</name>
        <dbReference type="ChEBI" id="CHEBI:29105"/>
    </cofactor>
</comment>
<dbReference type="EMBL" id="KB733559">
    <property type="protein sequence ID" value="ENH98530.1"/>
    <property type="molecule type" value="Genomic_DNA"/>
</dbReference>
<dbReference type="GO" id="GO:0046872">
    <property type="term" value="F:metal ion binding"/>
    <property type="evidence" value="ECO:0007669"/>
    <property type="project" value="UniProtKB-KW"/>
</dbReference>
<name>N4WVX4_COCH4</name>
<evidence type="ECO:0000256" key="2">
    <source>
        <dbReference type="ARBA" id="ARBA00010279"/>
    </source>
</evidence>
<dbReference type="Proteomes" id="UP000012338">
    <property type="component" value="Unassembled WGS sequence"/>
</dbReference>
<evidence type="ECO:0000256" key="8">
    <source>
        <dbReference type="SAM" id="SignalP"/>
    </source>
</evidence>
<evidence type="ECO:0000313" key="11">
    <source>
        <dbReference type="Proteomes" id="UP000012338"/>
    </source>
</evidence>
<evidence type="ECO:0000313" key="10">
    <source>
        <dbReference type="EMBL" id="ENH98530.1"/>
    </source>
</evidence>
<dbReference type="AlphaFoldDB" id="N4WVX4"/>
<sequence>MFCTSLLALITFAISAACHSIPANIGEDIALLAGNHRLISKRALSSFAVVVPPSALGCSDTQISQITSAIDDAKALARAASNALGITGSENSLAYQAFFGRGNANSATRLAIKLNNYDALISTLAPATQQVDAVKSDNLDPIGLTYACAAGTVLCPGGVIASAYQNGANALSGNIIFLCPEFFELNDQPTMVSAWNQERFLPSQGFVMLHEVQHLSAIVGEARRCNDECYDISCCLALPDAQKITNAENMAYFAAQILAEPTTGNPTSDSSCE</sequence>
<reference evidence="11" key="2">
    <citation type="journal article" date="2013" name="PLoS Genet.">
        <title>Comparative genome structure, secondary metabolite, and effector coding capacity across Cochliobolus pathogens.</title>
        <authorList>
            <person name="Condon B.J."/>
            <person name="Leng Y."/>
            <person name="Wu D."/>
            <person name="Bushley K.E."/>
            <person name="Ohm R.A."/>
            <person name="Otillar R."/>
            <person name="Martin J."/>
            <person name="Schackwitz W."/>
            <person name="Grimwood J."/>
            <person name="MohdZainudin N."/>
            <person name="Xue C."/>
            <person name="Wang R."/>
            <person name="Manning V.A."/>
            <person name="Dhillon B."/>
            <person name="Tu Z.J."/>
            <person name="Steffenson B.J."/>
            <person name="Salamov A."/>
            <person name="Sun H."/>
            <person name="Lowry S."/>
            <person name="LaButti K."/>
            <person name="Han J."/>
            <person name="Copeland A."/>
            <person name="Lindquist E."/>
            <person name="Barry K."/>
            <person name="Schmutz J."/>
            <person name="Baker S.E."/>
            <person name="Ciuffetti L.M."/>
            <person name="Grigoriev I.V."/>
            <person name="Zhong S."/>
            <person name="Turgeon B.G."/>
        </authorList>
    </citation>
    <scope>NUCLEOTIDE SEQUENCE [LARGE SCALE GENOMIC DNA]</scope>
    <source>
        <strain evidence="11">C4 / ATCC 48331 / race T</strain>
    </source>
</reference>
<dbReference type="InterPro" id="IPR029463">
    <property type="entry name" value="Lys_MEP"/>
</dbReference>
<feature type="signal peptide" evidence="8">
    <location>
        <begin position="1"/>
        <end position="18"/>
    </location>
</feature>
<feature type="chain" id="PRO_5004124257" description="Lysine-specific metallo-endopeptidase domain-containing protein" evidence="8">
    <location>
        <begin position="19"/>
        <end position="273"/>
    </location>
</feature>
<dbReference type="PANTHER" id="PTHR37016:SF3">
    <property type="entry name" value="NEUTRAL PROTEASE 2-RELATED"/>
    <property type="match status" value="1"/>
</dbReference>
<protein>
    <recommendedName>
        <fullName evidence="9">Lysine-specific metallo-endopeptidase domain-containing protein</fullName>
    </recommendedName>
</protein>
<reference evidence="10 11" key="1">
    <citation type="journal article" date="2012" name="PLoS Pathog.">
        <title>Diverse lifestyles and strategies of plant pathogenesis encoded in the genomes of eighteen Dothideomycetes fungi.</title>
        <authorList>
            <person name="Ohm R.A."/>
            <person name="Feau N."/>
            <person name="Henrissat B."/>
            <person name="Schoch C.L."/>
            <person name="Horwitz B.A."/>
            <person name="Barry K.W."/>
            <person name="Condon B.J."/>
            <person name="Copeland A.C."/>
            <person name="Dhillon B."/>
            <person name="Glaser F."/>
            <person name="Hesse C.N."/>
            <person name="Kosti I."/>
            <person name="LaButti K."/>
            <person name="Lindquist E.A."/>
            <person name="Lucas S."/>
            <person name="Salamov A.A."/>
            <person name="Bradshaw R.E."/>
            <person name="Ciuffetti L."/>
            <person name="Hamelin R.C."/>
            <person name="Kema G.H.J."/>
            <person name="Lawrence C."/>
            <person name="Scott J.A."/>
            <person name="Spatafora J.W."/>
            <person name="Turgeon B.G."/>
            <person name="de Wit P.J.G.M."/>
            <person name="Zhong S."/>
            <person name="Goodwin S.B."/>
            <person name="Grigoriev I.V."/>
        </authorList>
    </citation>
    <scope>NUCLEOTIDE SEQUENCE [LARGE SCALE GENOMIC DNA]</scope>
    <source>
        <strain evidence="11">C4 / ATCC 48331 / race T</strain>
    </source>
</reference>
<dbReference type="Gene3D" id="3.40.390.10">
    <property type="entry name" value="Collagenase (Catalytic Domain)"/>
    <property type="match status" value="1"/>
</dbReference>
<keyword evidence="3" id="KW-0645">Protease</keyword>
<keyword evidence="4" id="KW-0479">Metal-binding</keyword>
<proteinExistence type="inferred from homology"/>
<dbReference type="Pfam" id="PF14521">
    <property type="entry name" value="Aspzincin_M35"/>
    <property type="match status" value="1"/>
</dbReference>
<dbReference type="InterPro" id="IPR050414">
    <property type="entry name" value="Fungal_M35_metalloproteases"/>
</dbReference>
<dbReference type="GO" id="GO:0006508">
    <property type="term" value="P:proteolysis"/>
    <property type="evidence" value="ECO:0007669"/>
    <property type="project" value="UniProtKB-KW"/>
</dbReference>
<evidence type="ECO:0000256" key="1">
    <source>
        <dbReference type="ARBA" id="ARBA00001947"/>
    </source>
</evidence>
<keyword evidence="6" id="KW-0862">Zinc</keyword>
<feature type="domain" description="Lysine-specific metallo-endopeptidase" evidence="9">
    <location>
        <begin position="129"/>
        <end position="255"/>
    </location>
</feature>